<protein>
    <submittedName>
        <fullName evidence="2">Glucokinase</fullName>
    </submittedName>
</protein>
<dbReference type="InterPro" id="IPR000600">
    <property type="entry name" value="ROK"/>
</dbReference>
<accession>A0A1H9W9W2</accession>
<reference evidence="3" key="1">
    <citation type="submission" date="2016-10" db="EMBL/GenBank/DDBJ databases">
        <authorList>
            <person name="Varghese N."/>
            <person name="Submissions S."/>
        </authorList>
    </citation>
    <scope>NUCLEOTIDE SEQUENCE [LARGE SCALE GENOMIC DNA]</scope>
    <source>
        <strain evidence="3">S9</strain>
    </source>
</reference>
<dbReference type="SUPFAM" id="SSF53067">
    <property type="entry name" value="Actin-like ATPase domain"/>
    <property type="match status" value="1"/>
</dbReference>
<gene>
    <name evidence="2" type="ORF">SAMN05518684_11567</name>
</gene>
<name>A0A1H9W9W2_9BACI</name>
<dbReference type="OrthoDB" id="9795247at2"/>
<evidence type="ECO:0000313" key="2">
    <source>
        <dbReference type="EMBL" id="SES30635.1"/>
    </source>
</evidence>
<dbReference type="STRING" id="1601833.SAMN05518684_11567"/>
<dbReference type="Proteomes" id="UP000198571">
    <property type="component" value="Unassembled WGS sequence"/>
</dbReference>
<dbReference type="EMBL" id="FOGT01000015">
    <property type="protein sequence ID" value="SES30635.1"/>
    <property type="molecule type" value="Genomic_DNA"/>
</dbReference>
<dbReference type="AlphaFoldDB" id="A0A1H9W9W2"/>
<dbReference type="GO" id="GO:0016301">
    <property type="term" value="F:kinase activity"/>
    <property type="evidence" value="ECO:0007669"/>
    <property type="project" value="UniProtKB-KW"/>
</dbReference>
<evidence type="ECO:0000313" key="3">
    <source>
        <dbReference type="Proteomes" id="UP000198571"/>
    </source>
</evidence>
<keyword evidence="2" id="KW-0418">Kinase</keyword>
<sequence>MKNEIKRIGIDIGGTTIKAGLINDRGDVVDHREIETPKTPEEGINTISEMTADWQKEAEEAVGVAAPGPMDLARGLFLDPPNLPGWHDFLFVDAFQKKTGKRCLFENDANAAAVGEYIAGAGRDAKSLVYITISTGIGAGIVLNGQLLSGAQFSAGEVGNMIISEEGAAQAGLNQGAWESLASGTAMKKKVKEVFGLEEGAKELLQLVEKKDAEALRIFDRWIGHLASGIANIVHVINPEMIVLGGGVMQGKEIILPHLKPAVKRKVYASLEDSVMIEPARLGTKTGVIGASFLPLIQRL</sequence>
<dbReference type="Pfam" id="PF00480">
    <property type="entry name" value="ROK"/>
    <property type="match status" value="1"/>
</dbReference>
<dbReference type="InterPro" id="IPR043129">
    <property type="entry name" value="ATPase_NBD"/>
</dbReference>
<comment type="similarity">
    <text evidence="1">Belongs to the ROK (NagC/XylR) family.</text>
</comment>
<evidence type="ECO:0000256" key="1">
    <source>
        <dbReference type="ARBA" id="ARBA00006479"/>
    </source>
</evidence>
<proteinExistence type="inferred from homology"/>
<keyword evidence="3" id="KW-1185">Reference proteome</keyword>
<dbReference type="PANTHER" id="PTHR18964">
    <property type="entry name" value="ROK (REPRESSOR, ORF, KINASE) FAMILY"/>
    <property type="match status" value="1"/>
</dbReference>
<dbReference type="RefSeq" id="WP_093054424.1">
    <property type="nucleotide sequence ID" value="NZ_FOGT01000015.1"/>
</dbReference>
<organism evidence="2 3">
    <name type="scientific">Salipaludibacillus aurantiacus</name>
    <dbReference type="NCBI Taxonomy" id="1601833"/>
    <lineage>
        <taxon>Bacteria</taxon>
        <taxon>Bacillati</taxon>
        <taxon>Bacillota</taxon>
        <taxon>Bacilli</taxon>
        <taxon>Bacillales</taxon>
        <taxon>Bacillaceae</taxon>
    </lineage>
</organism>
<keyword evidence="2" id="KW-0808">Transferase</keyword>
<dbReference type="Gene3D" id="3.30.420.40">
    <property type="match status" value="2"/>
</dbReference>
<dbReference type="PANTHER" id="PTHR18964:SF149">
    <property type="entry name" value="BIFUNCTIONAL UDP-N-ACETYLGLUCOSAMINE 2-EPIMERASE_N-ACETYLMANNOSAMINE KINASE"/>
    <property type="match status" value="1"/>
</dbReference>